<dbReference type="RefSeq" id="XP_066636801.1">
    <property type="nucleotide sequence ID" value="XM_066771522.1"/>
</dbReference>
<feature type="signal peptide" evidence="1">
    <location>
        <begin position="1"/>
        <end position="21"/>
    </location>
</feature>
<evidence type="ECO:0000313" key="3">
    <source>
        <dbReference type="Proteomes" id="UP001430584"/>
    </source>
</evidence>
<dbReference type="GeneID" id="92004090"/>
<dbReference type="Proteomes" id="UP001430584">
    <property type="component" value="Unassembled WGS sequence"/>
</dbReference>
<feature type="chain" id="PRO_5046894429" evidence="1">
    <location>
        <begin position="22"/>
        <end position="127"/>
    </location>
</feature>
<evidence type="ECO:0000256" key="1">
    <source>
        <dbReference type="SAM" id="SignalP"/>
    </source>
</evidence>
<dbReference type="EMBL" id="JAJVCZ030000001">
    <property type="protein sequence ID" value="KAL0264061.1"/>
    <property type="molecule type" value="Genomic_DNA"/>
</dbReference>
<keyword evidence="3" id="KW-1185">Reference proteome</keyword>
<gene>
    <name evidence="2" type="ORF">SLS55_000005</name>
</gene>
<sequence length="127" mass="13473">MTTLLTLGVSLAAPLSEPASSNNTNTLVRRDNTCLAQDGAAKIWKITLDDDAAHNKKCGTGCLDNIRGYALCNDVTGWSCKRDAATGTATYRFATPAGCTLWDMTQALKKCSGGQTIDCNNGYFDGL</sequence>
<reference evidence="2 3" key="1">
    <citation type="submission" date="2024-02" db="EMBL/GenBank/DDBJ databases">
        <title>De novo assembly and annotation of 12 fungi associated with fruit tree decline syndrome in Ontario, Canada.</title>
        <authorList>
            <person name="Sulman M."/>
            <person name="Ellouze W."/>
            <person name="Ilyukhin E."/>
        </authorList>
    </citation>
    <scope>NUCLEOTIDE SEQUENCE [LARGE SCALE GENOMIC DNA]</scope>
    <source>
        <strain evidence="2 3">FDS-637</strain>
    </source>
</reference>
<evidence type="ECO:0000313" key="2">
    <source>
        <dbReference type="EMBL" id="KAL0264061.1"/>
    </source>
</evidence>
<protein>
    <submittedName>
        <fullName evidence="2">Uncharacterized protein</fullName>
    </submittedName>
</protein>
<proteinExistence type="predicted"/>
<accession>A0ABR3CT28</accession>
<comment type="caution">
    <text evidence="2">The sequence shown here is derived from an EMBL/GenBank/DDBJ whole genome shotgun (WGS) entry which is preliminary data.</text>
</comment>
<keyword evidence="1" id="KW-0732">Signal</keyword>
<organism evidence="2 3">
    <name type="scientific">Diplodia seriata</name>
    <dbReference type="NCBI Taxonomy" id="420778"/>
    <lineage>
        <taxon>Eukaryota</taxon>
        <taxon>Fungi</taxon>
        <taxon>Dikarya</taxon>
        <taxon>Ascomycota</taxon>
        <taxon>Pezizomycotina</taxon>
        <taxon>Dothideomycetes</taxon>
        <taxon>Dothideomycetes incertae sedis</taxon>
        <taxon>Botryosphaeriales</taxon>
        <taxon>Botryosphaeriaceae</taxon>
        <taxon>Diplodia</taxon>
    </lineage>
</organism>
<name>A0ABR3CT28_9PEZI</name>